<dbReference type="InterPro" id="IPR036352">
    <property type="entry name" value="Semap_dom_sf"/>
</dbReference>
<evidence type="ECO:0000259" key="14">
    <source>
        <dbReference type="PROSITE" id="PS51004"/>
    </source>
</evidence>
<dbReference type="InterPro" id="IPR009030">
    <property type="entry name" value="Growth_fac_rcpt_cys_sf"/>
</dbReference>
<dbReference type="SMART" id="SM00630">
    <property type="entry name" value="Sema"/>
    <property type="match status" value="1"/>
</dbReference>
<keyword evidence="5" id="KW-0677">Repeat</keyword>
<dbReference type="InterPro" id="IPR031148">
    <property type="entry name" value="Plexin"/>
</dbReference>
<name>A0A6J0B8M8_NEOLC</name>
<evidence type="ECO:0000256" key="12">
    <source>
        <dbReference type="PROSITE-ProRule" id="PRU00352"/>
    </source>
</evidence>
<dbReference type="InterPro" id="IPR013783">
    <property type="entry name" value="Ig-like_fold"/>
</dbReference>
<dbReference type="Pfam" id="PF01833">
    <property type="entry name" value="TIG"/>
    <property type="match status" value="3"/>
</dbReference>
<feature type="chain" id="PRO_5047043644" evidence="13">
    <location>
        <begin position="25"/>
        <end position="1233"/>
    </location>
</feature>
<dbReference type="InterPro" id="IPR041019">
    <property type="entry name" value="TIG1_plexin"/>
</dbReference>
<dbReference type="GO" id="GO:0017154">
    <property type="term" value="F:semaphorin receptor activity"/>
    <property type="evidence" value="ECO:0007669"/>
    <property type="project" value="InterPro"/>
</dbReference>
<evidence type="ECO:0000256" key="5">
    <source>
        <dbReference type="ARBA" id="ARBA00022737"/>
    </source>
</evidence>
<dbReference type="GO" id="GO:0030334">
    <property type="term" value="P:regulation of cell migration"/>
    <property type="evidence" value="ECO:0007669"/>
    <property type="project" value="TreeGrafter"/>
</dbReference>
<dbReference type="Pfam" id="PF01403">
    <property type="entry name" value="Sema"/>
    <property type="match status" value="1"/>
</dbReference>
<sequence length="1233" mass="135263">MLPRGTRALLALLVLSSSMRPSRSTPADIVHTFADPDVERLNHLVVDKNTGRVFVGGVNCLYQLSPDLDLVVKEVTGPKNDSNDCSMIDCPAGVIKKLTDNVNKALVIDYTTTRLISCGSLFQGMCTVRNLHNISDVAQEVREAVVANNATASTVAFIAPGPPNPPVSQVMYVGVTYTNLPYRSEVPAVSSRSLDKERMLLIAEMAVTTGTRMFVNSLARDRFPINYVHGFSSEGFSYFLTTQPKSTATGSEFISKLVRVCHDDQNYYSYTEIPIDCTNELRKYNLVQAAYAGKAGSDLAGHLGITAQDDVLFAVFSESNATTNRPSSRSALCVYSLKAIRRKFMSNIQHCFAGQGQRGLDFISPSYQCVSPKLQTIAEDFCGLDVNTPLGGQDPIAALPVLAFEEHLTAVAATSTGDYTVVFVGTSDGHLKKVVVETATSAQKYGDLEVDPKSPVNSDLHFDSQLMHLYVMTQRKVSKVKVQECSVYKTCWDCLEAKDPYCGWCSLENKCNLRSDCQDAATDPLYWISYKSGRCTTIASVTPNQLQRTTARTLVLVIENLPTLPGQFLCAFSAFDKTLITSATRKSYGVNCTTPRTDLLPSIPQAEHHFTARLSVRMTSGPDLVATNFTFFDCNTYSSCTQCVSSSFPCDWCVDGHRCTHDTAENCRNDILVTGVSRIGPSYRSGPGFCPTINATDSKEILVSSGIKKNIRVKVHIIGQFIVQTRFVCQFNIEGRVTSVNAQLLADTIYCASTEFSYTSRAPNITVPFAVIWGGSKPLDNPDNIHVVIYRCKDMADNCGMCLALAQKYGCGWCQSSDKCEVKEQCNNRGSGIWLNGNETCPNPKIQSFEPQLGPWEGGTNVTIRGINLGKTFADIYSGVSIAGLPCEPYPEFYVRTKQILCRVDGPGTPQERNGPVIVKIEDFRGYSDVNFEFVDPVIESISPKYGPRSGGTVIRITGRYMNAGSKILAFIDNLPCSIINAEANETLCLTSASNTTRSGVLRMHFDSGFRQYNGVFEYVDDPTIESADSGVAGLVKIPKGIPAGGVKISVIGTNLGYVQNPEMYVYYHDKIFVSQCIAFNHTNMICNSPAVEVSADTHLDAEHPPMLEYGFLMDNVMGVQNLSAQGHKSFVLFPNPMYEVFEEEVKYDKCDYLIINGQDLNRACQESDVTVQVGNSFCNVTSLSRRQLTCQLPPPPPPVFDNMSLQNKLELPEVTVIVGGGVKYRIGKLSRV</sequence>
<dbReference type="Gene3D" id="2.60.40.10">
    <property type="entry name" value="Immunoglobulins"/>
    <property type="match status" value="4"/>
</dbReference>
<keyword evidence="6" id="KW-0221">Differentiation</keyword>
<dbReference type="OrthoDB" id="125363at2759"/>
<evidence type="ECO:0000256" key="11">
    <source>
        <dbReference type="ARBA" id="ARBA00023180"/>
    </source>
</evidence>
<dbReference type="PANTHER" id="PTHR22625">
    <property type="entry name" value="PLEXIN"/>
    <property type="match status" value="1"/>
</dbReference>
<dbReference type="GO" id="GO:0030154">
    <property type="term" value="P:cell differentiation"/>
    <property type="evidence" value="ECO:0007669"/>
    <property type="project" value="UniProtKB-KW"/>
</dbReference>
<feature type="signal peptide" evidence="13">
    <location>
        <begin position="1"/>
        <end position="24"/>
    </location>
</feature>
<dbReference type="InParanoid" id="A0A6J0B8M8"/>
<dbReference type="KEGG" id="nlo:107217139"/>
<dbReference type="SMART" id="SM00429">
    <property type="entry name" value="IPT"/>
    <property type="match status" value="2"/>
</dbReference>
<dbReference type="GO" id="GO:0002116">
    <property type="term" value="C:semaphorin receptor complex"/>
    <property type="evidence" value="ECO:0007669"/>
    <property type="project" value="TreeGrafter"/>
</dbReference>
<organism evidence="16">
    <name type="scientific">Neodiprion lecontei</name>
    <name type="common">Redheaded pine sawfly</name>
    <dbReference type="NCBI Taxonomy" id="441921"/>
    <lineage>
        <taxon>Eukaryota</taxon>
        <taxon>Metazoa</taxon>
        <taxon>Ecdysozoa</taxon>
        <taxon>Arthropoda</taxon>
        <taxon>Hexapoda</taxon>
        <taxon>Insecta</taxon>
        <taxon>Pterygota</taxon>
        <taxon>Neoptera</taxon>
        <taxon>Endopterygota</taxon>
        <taxon>Hymenoptera</taxon>
        <taxon>Tenthredinoidea</taxon>
        <taxon>Diprionidae</taxon>
        <taxon>Diprioninae</taxon>
        <taxon>Neodiprion</taxon>
    </lineage>
</organism>
<evidence type="ECO:0000256" key="7">
    <source>
        <dbReference type="ARBA" id="ARBA00022902"/>
    </source>
</evidence>
<keyword evidence="4 13" id="KW-0732">Signal</keyword>
<keyword evidence="7" id="KW-0524">Neurogenesis</keyword>
<dbReference type="InterPro" id="IPR002165">
    <property type="entry name" value="Plexin_repeat"/>
</dbReference>
<evidence type="ECO:0000256" key="4">
    <source>
        <dbReference type="ARBA" id="ARBA00022729"/>
    </source>
</evidence>
<dbReference type="Proteomes" id="UP000829291">
    <property type="component" value="Chromosome 5"/>
</dbReference>
<dbReference type="SUPFAM" id="SSF57184">
    <property type="entry name" value="Growth factor receptor domain"/>
    <property type="match status" value="1"/>
</dbReference>
<dbReference type="RefSeq" id="XP_015509998.2">
    <property type="nucleotide sequence ID" value="XM_015654512.2"/>
</dbReference>
<dbReference type="Gene3D" id="2.130.10.10">
    <property type="entry name" value="YVTN repeat-like/Quinoprotein amine dehydrogenase"/>
    <property type="match status" value="1"/>
</dbReference>
<dbReference type="SUPFAM" id="SSF101912">
    <property type="entry name" value="Sema domain"/>
    <property type="match status" value="1"/>
</dbReference>
<dbReference type="InterPro" id="IPR015943">
    <property type="entry name" value="WD40/YVTN_repeat-like_dom_sf"/>
</dbReference>
<gene>
    <name evidence="16" type="primary">LOC107217139</name>
</gene>
<dbReference type="SUPFAM" id="SSF103575">
    <property type="entry name" value="Plexin repeat"/>
    <property type="match status" value="1"/>
</dbReference>
<dbReference type="PROSITE" id="PS51004">
    <property type="entry name" value="SEMA"/>
    <property type="match status" value="1"/>
</dbReference>
<reference evidence="16" key="1">
    <citation type="submission" date="2025-08" db="UniProtKB">
        <authorList>
            <consortium name="RefSeq"/>
        </authorList>
    </citation>
    <scope>IDENTIFICATION</scope>
    <source>
        <tissue evidence="16">Thorax and Abdomen</tissue>
    </source>
</reference>
<keyword evidence="15" id="KW-1185">Reference proteome</keyword>
<dbReference type="SUPFAM" id="SSF81296">
    <property type="entry name" value="E set domains"/>
    <property type="match status" value="3"/>
</dbReference>
<dbReference type="SMART" id="SM00423">
    <property type="entry name" value="PSI"/>
    <property type="match status" value="3"/>
</dbReference>
<evidence type="ECO:0000256" key="1">
    <source>
        <dbReference type="ARBA" id="ARBA00004251"/>
    </source>
</evidence>
<dbReference type="InterPro" id="IPR002909">
    <property type="entry name" value="IPT_dom"/>
</dbReference>
<evidence type="ECO:0000256" key="9">
    <source>
        <dbReference type="ARBA" id="ARBA00023136"/>
    </source>
</evidence>
<keyword evidence="10" id="KW-1015">Disulfide bond</keyword>
<comment type="similarity">
    <text evidence="2">Belongs to the plexin family.</text>
</comment>
<dbReference type="GeneID" id="107217139"/>
<dbReference type="Pfam" id="PF24479">
    <property type="entry name" value="PSI_PlexinA-B"/>
    <property type="match status" value="1"/>
</dbReference>
<protein>
    <submittedName>
        <fullName evidence="16">Plexin-A2</fullName>
    </submittedName>
</protein>
<evidence type="ECO:0000256" key="10">
    <source>
        <dbReference type="ARBA" id="ARBA00023157"/>
    </source>
</evidence>
<dbReference type="InterPro" id="IPR016201">
    <property type="entry name" value="PSI"/>
</dbReference>
<dbReference type="GO" id="GO:0005886">
    <property type="term" value="C:plasma membrane"/>
    <property type="evidence" value="ECO:0007669"/>
    <property type="project" value="TreeGrafter"/>
</dbReference>
<keyword evidence="9" id="KW-0472">Membrane</keyword>
<dbReference type="Pfam" id="PF17960">
    <property type="entry name" value="TIG_plexin"/>
    <property type="match status" value="1"/>
</dbReference>
<accession>A0A6J0B8M8</accession>
<keyword evidence="8" id="KW-1133">Transmembrane helix</keyword>
<keyword evidence="11" id="KW-0325">Glycoprotein</keyword>
<dbReference type="Pfam" id="PF01437">
    <property type="entry name" value="PSI"/>
    <property type="match status" value="2"/>
</dbReference>
<dbReference type="InterPro" id="IPR041362">
    <property type="entry name" value="TIG2_plexin"/>
</dbReference>
<dbReference type="CDD" id="cd11236">
    <property type="entry name" value="Sema_plexin_like"/>
    <property type="match status" value="1"/>
</dbReference>
<evidence type="ECO:0000256" key="8">
    <source>
        <dbReference type="ARBA" id="ARBA00022989"/>
    </source>
</evidence>
<evidence type="ECO:0000256" key="2">
    <source>
        <dbReference type="ARBA" id="ARBA00010297"/>
    </source>
</evidence>
<evidence type="ECO:0000313" key="16">
    <source>
        <dbReference type="RefSeq" id="XP_015509998.2"/>
    </source>
</evidence>
<keyword evidence="3" id="KW-0812">Transmembrane</keyword>
<dbReference type="AlphaFoldDB" id="A0A6J0B8M8"/>
<dbReference type="InterPro" id="IPR014756">
    <property type="entry name" value="Ig_E-set"/>
</dbReference>
<proteinExistence type="inferred from homology"/>
<comment type="caution">
    <text evidence="12">Lacks conserved residue(s) required for the propagation of feature annotation.</text>
</comment>
<evidence type="ECO:0000313" key="15">
    <source>
        <dbReference type="Proteomes" id="UP000829291"/>
    </source>
</evidence>
<evidence type="ECO:0000256" key="13">
    <source>
        <dbReference type="SAM" id="SignalP"/>
    </source>
</evidence>
<dbReference type="Pfam" id="PF18020">
    <property type="entry name" value="TIG_2"/>
    <property type="match status" value="1"/>
</dbReference>
<dbReference type="PANTHER" id="PTHR22625:SF70">
    <property type="entry name" value="PLEXIN A, ISOFORM A"/>
    <property type="match status" value="1"/>
</dbReference>
<evidence type="ECO:0000256" key="6">
    <source>
        <dbReference type="ARBA" id="ARBA00022782"/>
    </source>
</evidence>
<comment type="subcellular location">
    <subcellularLocation>
        <location evidence="1">Cell membrane</location>
        <topology evidence="1">Single-pass type I membrane protein</topology>
    </subcellularLocation>
</comment>
<feature type="domain" description="Sema" evidence="14">
    <location>
        <begin position="11"/>
        <end position="482"/>
    </location>
</feature>
<dbReference type="InterPro" id="IPR001627">
    <property type="entry name" value="Semap_dom"/>
</dbReference>
<evidence type="ECO:0000256" key="3">
    <source>
        <dbReference type="ARBA" id="ARBA00022692"/>
    </source>
</evidence>